<dbReference type="FunFam" id="2.60.40.10:FF:000142">
    <property type="entry name" value="V-set domain-containing T-cell activation inhibitor 1"/>
    <property type="match status" value="1"/>
</dbReference>
<organism evidence="8 9">
    <name type="scientific">Salarias fasciatus</name>
    <name type="common">Jewelled blenny</name>
    <name type="synonym">Blennius fasciatus</name>
    <dbReference type="NCBI Taxonomy" id="181472"/>
    <lineage>
        <taxon>Eukaryota</taxon>
        <taxon>Metazoa</taxon>
        <taxon>Chordata</taxon>
        <taxon>Craniata</taxon>
        <taxon>Vertebrata</taxon>
        <taxon>Euteleostomi</taxon>
        <taxon>Actinopterygii</taxon>
        <taxon>Neopterygii</taxon>
        <taxon>Teleostei</taxon>
        <taxon>Neoteleostei</taxon>
        <taxon>Acanthomorphata</taxon>
        <taxon>Ovalentaria</taxon>
        <taxon>Blenniimorphae</taxon>
        <taxon>Blenniiformes</taxon>
        <taxon>Blennioidei</taxon>
        <taxon>Blenniidae</taxon>
        <taxon>Salariinae</taxon>
        <taxon>Salarias</taxon>
    </lineage>
</organism>
<dbReference type="InterPro" id="IPR036179">
    <property type="entry name" value="Ig-like_dom_sf"/>
</dbReference>
<dbReference type="GO" id="GO:0001817">
    <property type="term" value="P:regulation of cytokine production"/>
    <property type="evidence" value="ECO:0007669"/>
    <property type="project" value="TreeGrafter"/>
</dbReference>
<evidence type="ECO:0000256" key="1">
    <source>
        <dbReference type="ARBA" id="ARBA00004370"/>
    </source>
</evidence>
<dbReference type="GO" id="GO:0005102">
    <property type="term" value="F:signaling receptor binding"/>
    <property type="evidence" value="ECO:0007669"/>
    <property type="project" value="TreeGrafter"/>
</dbReference>
<dbReference type="InterPro" id="IPR013783">
    <property type="entry name" value="Ig-like_fold"/>
</dbReference>
<dbReference type="PANTHER" id="PTHR24100">
    <property type="entry name" value="BUTYROPHILIN"/>
    <property type="match status" value="1"/>
</dbReference>
<keyword evidence="6" id="KW-0393">Immunoglobulin domain</keyword>
<dbReference type="InterPro" id="IPR003599">
    <property type="entry name" value="Ig_sub"/>
</dbReference>
<evidence type="ECO:0000256" key="6">
    <source>
        <dbReference type="ARBA" id="ARBA00023319"/>
    </source>
</evidence>
<sequence>METNKTLLNFSLFPLNGCRVKAALSVSFRNPQCPLVHCFSKVEDTAAHSQYQMVGPSTPVLAMLGVDVVLPCHLEPAADETKSTVEWSRSDLSPRFVHLRRDVVDLPKKQHLSYAGRTHLSSSRLKHGDLSLRLSNVKLSDEGKYSCINHSLTWCAAPPNVAVSAEADGSSGGVVLCCESAGWYPEPELLWLDSEGKLLSAGPPRTLRGPDGLYSVSSRVTVETRPSNTFSCRVYLPFGILTCIDAALTLLKRNIKNGNFLAAGAPKKYLQIREIYFLIKKLGLSNDYNF</sequence>
<keyword evidence="4" id="KW-1015">Disulfide bond</keyword>
<dbReference type="Pfam" id="PF22705">
    <property type="entry name" value="C2-set_3"/>
    <property type="match status" value="1"/>
</dbReference>
<dbReference type="GO" id="GO:0050863">
    <property type="term" value="P:regulation of T cell activation"/>
    <property type="evidence" value="ECO:0007669"/>
    <property type="project" value="UniProtKB-ARBA"/>
</dbReference>
<dbReference type="GO" id="GO:0009897">
    <property type="term" value="C:external side of plasma membrane"/>
    <property type="evidence" value="ECO:0007669"/>
    <property type="project" value="TreeGrafter"/>
</dbReference>
<feature type="domain" description="Ig-like" evidence="7">
    <location>
        <begin position="159"/>
        <end position="234"/>
    </location>
</feature>
<dbReference type="InterPro" id="IPR007110">
    <property type="entry name" value="Ig-like_dom"/>
</dbReference>
<evidence type="ECO:0000259" key="7">
    <source>
        <dbReference type="PROSITE" id="PS50835"/>
    </source>
</evidence>
<feature type="domain" description="Ig-like" evidence="7">
    <location>
        <begin position="34"/>
        <end position="147"/>
    </location>
</feature>
<dbReference type="PANTHER" id="PTHR24100:SF151">
    <property type="entry name" value="ICOS LIGAND"/>
    <property type="match status" value="1"/>
</dbReference>
<evidence type="ECO:0000256" key="5">
    <source>
        <dbReference type="ARBA" id="ARBA00023180"/>
    </source>
</evidence>
<dbReference type="AlphaFoldDB" id="A0A672HJZ2"/>
<comment type="subcellular location">
    <subcellularLocation>
        <location evidence="1">Membrane</location>
    </subcellularLocation>
</comment>
<keyword evidence="9" id="KW-1185">Reference proteome</keyword>
<dbReference type="InterPro" id="IPR053896">
    <property type="entry name" value="BTN3A2-like_Ig-C"/>
</dbReference>
<keyword evidence="5" id="KW-0325">Glycoprotein</keyword>
<dbReference type="Pfam" id="PF07686">
    <property type="entry name" value="V-set"/>
    <property type="match status" value="1"/>
</dbReference>
<evidence type="ECO:0000256" key="2">
    <source>
        <dbReference type="ARBA" id="ARBA00022729"/>
    </source>
</evidence>
<dbReference type="GO" id="GO:0050852">
    <property type="term" value="P:T cell receptor signaling pathway"/>
    <property type="evidence" value="ECO:0007669"/>
    <property type="project" value="TreeGrafter"/>
</dbReference>
<dbReference type="SMART" id="SM00409">
    <property type="entry name" value="IG"/>
    <property type="match status" value="1"/>
</dbReference>
<dbReference type="SUPFAM" id="SSF48726">
    <property type="entry name" value="Immunoglobulin"/>
    <property type="match status" value="2"/>
</dbReference>
<dbReference type="PROSITE" id="PS50835">
    <property type="entry name" value="IG_LIKE"/>
    <property type="match status" value="2"/>
</dbReference>
<accession>A0A672HJZ2</accession>
<dbReference type="InParanoid" id="A0A672HJZ2"/>
<evidence type="ECO:0000256" key="3">
    <source>
        <dbReference type="ARBA" id="ARBA00023136"/>
    </source>
</evidence>
<keyword evidence="2" id="KW-0732">Signal</keyword>
<dbReference type="Ensembl" id="ENSSFAT00005030327.1">
    <property type="protein sequence ID" value="ENSSFAP00005029250.1"/>
    <property type="gene ID" value="ENSSFAG00005014885.1"/>
</dbReference>
<evidence type="ECO:0000313" key="9">
    <source>
        <dbReference type="Proteomes" id="UP000472267"/>
    </source>
</evidence>
<proteinExistence type="predicted"/>
<reference evidence="8" key="1">
    <citation type="submission" date="2019-06" db="EMBL/GenBank/DDBJ databases">
        <authorList>
            <consortium name="Wellcome Sanger Institute Data Sharing"/>
        </authorList>
    </citation>
    <scope>NUCLEOTIDE SEQUENCE [LARGE SCALE GENOMIC DNA]</scope>
</reference>
<protein>
    <recommendedName>
        <fullName evidence="7">Ig-like domain-containing protein</fullName>
    </recommendedName>
</protein>
<dbReference type="InterPro" id="IPR050504">
    <property type="entry name" value="IgSF_BTN/MOG"/>
</dbReference>
<dbReference type="InterPro" id="IPR013106">
    <property type="entry name" value="Ig_V-set"/>
</dbReference>
<reference evidence="8" key="2">
    <citation type="submission" date="2025-08" db="UniProtKB">
        <authorList>
            <consortium name="Ensembl"/>
        </authorList>
    </citation>
    <scope>IDENTIFICATION</scope>
</reference>
<evidence type="ECO:0000313" key="8">
    <source>
        <dbReference type="Ensembl" id="ENSSFAP00005029250.1"/>
    </source>
</evidence>
<keyword evidence="3" id="KW-0472">Membrane</keyword>
<evidence type="ECO:0000256" key="4">
    <source>
        <dbReference type="ARBA" id="ARBA00023157"/>
    </source>
</evidence>
<dbReference type="Gene3D" id="2.60.40.10">
    <property type="entry name" value="Immunoglobulins"/>
    <property type="match status" value="2"/>
</dbReference>
<dbReference type="Proteomes" id="UP000472267">
    <property type="component" value="Chromosome 3"/>
</dbReference>
<name>A0A672HJZ2_SALFA</name>
<reference evidence="8" key="3">
    <citation type="submission" date="2025-09" db="UniProtKB">
        <authorList>
            <consortium name="Ensembl"/>
        </authorList>
    </citation>
    <scope>IDENTIFICATION</scope>
</reference>
<dbReference type="GO" id="GO:1903037">
    <property type="term" value="P:regulation of leukocyte cell-cell adhesion"/>
    <property type="evidence" value="ECO:0007669"/>
    <property type="project" value="UniProtKB-ARBA"/>
</dbReference>